<protein>
    <recommendedName>
        <fullName evidence="5">Secreted protein</fullName>
    </recommendedName>
</protein>
<feature type="compositionally biased region" description="Polar residues" evidence="1">
    <location>
        <begin position="54"/>
        <end position="64"/>
    </location>
</feature>
<feature type="chain" id="PRO_5047043626" description="Secreted protein" evidence="2">
    <location>
        <begin position="28"/>
        <end position="131"/>
    </location>
</feature>
<dbReference type="Proteomes" id="UP000076720">
    <property type="component" value="Chromosome"/>
</dbReference>
<evidence type="ECO:0000256" key="1">
    <source>
        <dbReference type="SAM" id="MobiDB-lite"/>
    </source>
</evidence>
<proteinExistence type="predicted"/>
<gene>
    <name evidence="3" type="ORF">SAM40697_0373</name>
</gene>
<feature type="region of interest" description="Disordered" evidence="1">
    <location>
        <begin position="41"/>
        <end position="71"/>
    </location>
</feature>
<reference evidence="4" key="1">
    <citation type="submission" date="2015-10" db="EMBL/GenBank/DDBJ databases">
        <title>Complete genome sequence of Streptomyces ambofaciens DSM 40697.</title>
        <authorList>
            <person name="Thibessard A."/>
            <person name="Leblond P."/>
        </authorList>
    </citation>
    <scope>NUCLEOTIDE SEQUENCE [LARGE SCALE GENOMIC DNA]</scope>
    <source>
        <strain evidence="4">DSM 40697</strain>
    </source>
</reference>
<feature type="region of interest" description="Disordered" evidence="1">
    <location>
        <begin position="109"/>
        <end position="131"/>
    </location>
</feature>
<accession>A0ABN4NZF4</accession>
<evidence type="ECO:0008006" key="5">
    <source>
        <dbReference type="Google" id="ProtNLM"/>
    </source>
</evidence>
<feature type="signal peptide" evidence="2">
    <location>
        <begin position="1"/>
        <end position="27"/>
    </location>
</feature>
<keyword evidence="2" id="KW-0732">Signal</keyword>
<name>A0ABN4NZF4_STRAM</name>
<dbReference type="PROSITE" id="PS51257">
    <property type="entry name" value="PROKAR_LIPOPROTEIN"/>
    <property type="match status" value="1"/>
</dbReference>
<evidence type="ECO:0000313" key="4">
    <source>
        <dbReference type="Proteomes" id="UP000076720"/>
    </source>
</evidence>
<evidence type="ECO:0000313" key="3">
    <source>
        <dbReference type="EMBL" id="ANB04336.1"/>
    </source>
</evidence>
<organism evidence="3 4">
    <name type="scientific">Streptomyces ambofaciens</name>
    <dbReference type="NCBI Taxonomy" id="1889"/>
    <lineage>
        <taxon>Bacteria</taxon>
        <taxon>Bacillati</taxon>
        <taxon>Actinomycetota</taxon>
        <taxon>Actinomycetes</taxon>
        <taxon>Kitasatosporales</taxon>
        <taxon>Streptomycetaceae</taxon>
        <taxon>Streptomyces</taxon>
    </lineage>
</organism>
<reference evidence="3 4" key="2">
    <citation type="journal article" date="2016" name="Genome Announc.">
        <title>Complete Genome Sequence of Streptomyces ambofaciens DSM 40697, a Paradigm for Genome Plasticity Studies.</title>
        <authorList>
            <person name="Thibessard A."/>
            <person name="Leblond P."/>
        </authorList>
    </citation>
    <scope>NUCLEOTIDE SEQUENCE [LARGE SCALE GENOMIC DNA]</scope>
    <source>
        <strain evidence="3 4">DSM 40697</strain>
    </source>
</reference>
<evidence type="ECO:0000256" key="2">
    <source>
        <dbReference type="SAM" id="SignalP"/>
    </source>
</evidence>
<feature type="compositionally biased region" description="Basic and acidic residues" evidence="1">
    <location>
        <begin position="41"/>
        <end position="50"/>
    </location>
</feature>
<keyword evidence="4" id="KW-1185">Reference proteome</keyword>
<sequence length="131" mass="13752">MRRRTRVRRLVALLAAAAALVSGCTGSDDPDELPGVYRDAKTGGELRLDPDGTFSATGVATDGSSGPADFRGRWEFRDSQASSDFIYLTVDDGGLGETSGIQLYPSGGETVEFRPDPGGPPSLKLTRADAS</sequence>
<dbReference type="EMBL" id="CP012949">
    <property type="protein sequence ID" value="ANB04336.1"/>
    <property type="molecule type" value="Genomic_DNA"/>
</dbReference>